<dbReference type="PANTHER" id="PTHR37702">
    <property type="entry name" value="PROLINE-RICH FAMILY PROTEIN"/>
    <property type="match status" value="1"/>
</dbReference>
<organism evidence="4 5">
    <name type="scientific">Salix brachista</name>
    <dbReference type="NCBI Taxonomy" id="2182728"/>
    <lineage>
        <taxon>Eukaryota</taxon>
        <taxon>Viridiplantae</taxon>
        <taxon>Streptophyta</taxon>
        <taxon>Embryophyta</taxon>
        <taxon>Tracheophyta</taxon>
        <taxon>Spermatophyta</taxon>
        <taxon>Magnoliopsida</taxon>
        <taxon>eudicotyledons</taxon>
        <taxon>Gunneridae</taxon>
        <taxon>Pentapetalae</taxon>
        <taxon>rosids</taxon>
        <taxon>fabids</taxon>
        <taxon>Malpighiales</taxon>
        <taxon>Salicaceae</taxon>
        <taxon>Saliceae</taxon>
        <taxon>Salix</taxon>
    </lineage>
</organism>
<feature type="region of interest" description="Disordered" evidence="1">
    <location>
        <begin position="325"/>
        <end position="357"/>
    </location>
</feature>
<feature type="transmembrane region" description="Helical" evidence="2">
    <location>
        <begin position="285"/>
        <end position="303"/>
    </location>
</feature>
<keyword evidence="2" id="KW-0812">Transmembrane</keyword>
<feature type="signal peptide" evidence="3">
    <location>
        <begin position="1"/>
        <end position="26"/>
    </location>
</feature>
<keyword evidence="2" id="KW-0472">Membrane</keyword>
<feature type="chain" id="PRO_5024349632" evidence="3">
    <location>
        <begin position="27"/>
        <end position="426"/>
    </location>
</feature>
<keyword evidence="2" id="KW-1133">Transmembrane helix</keyword>
<evidence type="ECO:0000256" key="3">
    <source>
        <dbReference type="SAM" id="SignalP"/>
    </source>
</evidence>
<gene>
    <name evidence="4" type="ORF">DKX38_012938</name>
</gene>
<name>A0A5N5LS65_9ROSI</name>
<dbReference type="PANTHER" id="PTHR37702:SF1">
    <property type="entry name" value="HYDROXYPROLINE-RICH GLYCOPROTEIN FAMILY PROTEIN"/>
    <property type="match status" value="1"/>
</dbReference>
<evidence type="ECO:0000256" key="2">
    <source>
        <dbReference type="SAM" id="Phobius"/>
    </source>
</evidence>
<comment type="caution">
    <text evidence="4">The sequence shown here is derived from an EMBL/GenBank/DDBJ whole genome shotgun (WGS) entry which is preliminary data.</text>
</comment>
<accession>A0A5N5LS65</accession>
<dbReference type="Proteomes" id="UP000326939">
    <property type="component" value="Chromosome 8"/>
</dbReference>
<proteinExistence type="predicted"/>
<evidence type="ECO:0000313" key="4">
    <source>
        <dbReference type="EMBL" id="KAB5544826.1"/>
    </source>
</evidence>
<dbReference type="EMBL" id="VDCV01000008">
    <property type="protein sequence ID" value="KAB5544826.1"/>
    <property type="molecule type" value="Genomic_DNA"/>
</dbReference>
<reference evidence="5" key="1">
    <citation type="journal article" date="2019" name="Gigascience">
        <title>De novo genome assembly of the endangered Acer yangbiense, a plant species with extremely small populations endemic to Yunnan Province, China.</title>
        <authorList>
            <person name="Yang J."/>
            <person name="Wariss H.M."/>
            <person name="Tao L."/>
            <person name="Zhang R."/>
            <person name="Yun Q."/>
            <person name="Hollingsworth P."/>
            <person name="Dao Z."/>
            <person name="Luo G."/>
            <person name="Guo H."/>
            <person name="Ma Y."/>
            <person name="Sun W."/>
        </authorList>
    </citation>
    <scope>NUCLEOTIDE SEQUENCE [LARGE SCALE GENOMIC DNA]</scope>
    <source>
        <strain evidence="5">cv. br00</strain>
    </source>
</reference>
<feature type="transmembrane region" description="Helical" evidence="2">
    <location>
        <begin position="406"/>
        <end position="424"/>
    </location>
</feature>
<feature type="compositionally biased region" description="Pro residues" evidence="1">
    <location>
        <begin position="49"/>
        <end position="106"/>
    </location>
</feature>
<evidence type="ECO:0000313" key="5">
    <source>
        <dbReference type="Proteomes" id="UP000326939"/>
    </source>
</evidence>
<feature type="compositionally biased region" description="Low complexity" evidence="1">
    <location>
        <begin position="339"/>
        <end position="348"/>
    </location>
</feature>
<keyword evidence="5" id="KW-1185">Reference proteome</keyword>
<evidence type="ECO:0000256" key="1">
    <source>
        <dbReference type="SAM" id="MobiDB-lite"/>
    </source>
</evidence>
<sequence length="426" mass="46062">MLSEMSFFSSFMLLSLFLYAVAPVQGLNSRKLDDTTVPGQNGVKCSPCNPSPPPPSPPPPVIYPSPPPPEIYPPPPPPQVIYPSPPPTPKKPPSSYCPPPPSPPSPSTSSLYITGPPGEVYPVDNYVNDASRHAVSLQVLIGCGLIGLVTGTVVLAKRWSSDGDGAIDSAKLSRATATSVTNVISSKVWITGQVPFVLRIVSEVFWYTSEINIGFTKIQEPVTSAPLQHDRRRNDSHPFRWFKSVRVIENIMVSGSHNGYSSQEHQSNSSQDQSLRGERKRQMDFNLTPFLSTLLFTSVLANLPSLTTSDVGECPYPCYPPPTGTGTPTVTTPPPPPSKSAGSYSPPGYASPTDQDFPFYPPPPFGNNLYGLPPPDPMLPYFPFYYRKPPHQTDASLATSSLPSSTLMMAASNILAFAFLHLVFGC</sequence>
<feature type="transmembrane region" description="Helical" evidence="2">
    <location>
        <begin position="135"/>
        <end position="156"/>
    </location>
</feature>
<dbReference type="PRINTS" id="PR01217">
    <property type="entry name" value="PRICHEXTENSN"/>
</dbReference>
<dbReference type="AlphaFoldDB" id="A0A5N5LS65"/>
<feature type="region of interest" description="Disordered" evidence="1">
    <location>
        <begin position="30"/>
        <end position="113"/>
    </location>
</feature>
<feature type="compositionally biased region" description="Polar residues" evidence="1">
    <location>
        <begin position="256"/>
        <end position="274"/>
    </location>
</feature>
<feature type="region of interest" description="Disordered" evidence="1">
    <location>
        <begin position="256"/>
        <end position="278"/>
    </location>
</feature>
<keyword evidence="3" id="KW-0732">Signal</keyword>
<protein>
    <submittedName>
        <fullName evidence="4">Uncharacterized protein</fullName>
    </submittedName>
</protein>